<accession>A0ACB9L6Z2</accession>
<evidence type="ECO:0000313" key="2">
    <source>
        <dbReference type="Proteomes" id="UP000828941"/>
    </source>
</evidence>
<proteinExistence type="predicted"/>
<dbReference type="EMBL" id="CM039437">
    <property type="protein sequence ID" value="KAI4305285.1"/>
    <property type="molecule type" value="Genomic_DNA"/>
</dbReference>
<protein>
    <submittedName>
        <fullName evidence="1">Uncharacterized protein</fullName>
    </submittedName>
</protein>
<comment type="caution">
    <text evidence="1">The sequence shown here is derived from an EMBL/GenBank/DDBJ whole genome shotgun (WGS) entry which is preliminary data.</text>
</comment>
<sequence>MKFSTSYSSPASSSSSTLAFDPAMCTSKSATAGRLIAILRRILCSRGLPTHPSYQITELDSIVLEKDQELKTQKKKVEEAAAIVSLNTLGIVARLMGLDSMVERETPSSSSVSRSRSMNSMQGLHKRVKSTLSFREVPPFVELENENFFILCFENVRESKEFRSKGKKTEMGSVELRQKRSERKKMKENRRENVSPEKILHENGKLQEITNTLSQFKVSSEAGKFSEELKRKKKKKKKKKISCSTENKIELDSNSEESSPVSVLDFERKAHQSDADSCEIGLSSRRKLSTELENEQQCPLLFDGNLMVEERKIKGKIGKQKYDNGSNSKRMEKQSMDICNEVFRLVGDDLVGSEGIESRMWKHGDSHGLSADFESEIFDHLLGEFIDQLVGHPLKTL</sequence>
<gene>
    <name evidence="1" type="ORF">L6164_028658</name>
</gene>
<reference evidence="1 2" key="1">
    <citation type="journal article" date="2022" name="DNA Res.">
        <title>Chromosomal-level genome assembly of the orchid tree Bauhinia variegata (Leguminosae; Cercidoideae) supports the allotetraploid origin hypothesis of Bauhinia.</title>
        <authorList>
            <person name="Zhong Y."/>
            <person name="Chen Y."/>
            <person name="Zheng D."/>
            <person name="Pang J."/>
            <person name="Liu Y."/>
            <person name="Luo S."/>
            <person name="Meng S."/>
            <person name="Qian L."/>
            <person name="Wei D."/>
            <person name="Dai S."/>
            <person name="Zhou R."/>
        </authorList>
    </citation>
    <scope>NUCLEOTIDE SEQUENCE [LARGE SCALE GENOMIC DNA]</scope>
    <source>
        <strain evidence="1">BV-YZ2020</strain>
    </source>
</reference>
<organism evidence="1 2">
    <name type="scientific">Bauhinia variegata</name>
    <name type="common">Purple orchid tree</name>
    <name type="synonym">Phanera variegata</name>
    <dbReference type="NCBI Taxonomy" id="167791"/>
    <lineage>
        <taxon>Eukaryota</taxon>
        <taxon>Viridiplantae</taxon>
        <taxon>Streptophyta</taxon>
        <taxon>Embryophyta</taxon>
        <taxon>Tracheophyta</taxon>
        <taxon>Spermatophyta</taxon>
        <taxon>Magnoliopsida</taxon>
        <taxon>eudicotyledons</taxon>
        <taxon>Gunneridae</taxon>
        <taxon>Pentapetalae</taxon>
        <taxon>rosids</taxon>
        <taxon>fabids</taxon>
        <taxon>Fabales</taxon>
        <taxon>Fabaceae</taxon>
        <taxon>Cercidoideae</taxon>
        <taxon>Cercideae</taxon>
        <taxon>Bauhiniinae</taxon>
        <taxon>Bauhinia</taxon>
    </lineage>
</organism>
<dbReference type="Proteomes" id="UP000828941">
    <property type="component" value="Chromosome 12"/>
</dbReference>
<name>A0ACB9L6Z2_BAUVA</name>
<evidence type="ECO:0000313" key="1">
    <source>
        <dbReference type="EMBL" id="KAI4305285.1"/>
    </source>
</evidence>
<keyword evidence="2" id="KW-1185">Reference proteome</keyword>